<proteinExistence type="predicted"/>
<dbReference type="AlphaFoldDB" id="A0AAW2Z424"/>
<comment type="caution">
    <text evidence="1">The sequence shown here is derived from an EMBL/GenBank/DDBJ whole genome shotgun (WGS) entry which is preliminary data.</text>
</comment>
<reference evidence="1 2" key="1">
    <citation type="submission" date="2024-03" db="EMBL/GenBank/DDBJ databases">
        <title>The Acrasis kona genome and developmental transcriptomes reveal deep origins of eukaryotic multicellular pathways.</title>
        <authorList>
            <person name="Sheikh S."/>
            <person name="Fu C.-J."/>
            <person name="Brown M.W."/>
            <person name="Baldauf S.L."/>
        </authorList>
    </citation>
    <scope>NUCLEOTIDE SEQUENCE [LARGE SCALE GENOMIC DNA]</scope>
    <source>
        <strain evidence="1 2">ATCC MYA-3509</strain>
    </source>
</reference>
<accession>A0AAW2Z424</accession>
<dbReference type="EMBL" id="JAOPGA020001010">
    <property type="protein sequence ID" value="KAL0484003.1"/>
    <property type="molecule type" value="Genomic_DNA"/>
</dbReference>
<dbReference type="Proteomes" id="UP001431209">
    <property type="component" value="Unassembled WGS sequence"/>
</dbReference>
<protein>
    <submittedName>
        <fullName evidence="1">Uncharacterized protein</fullName>
    </submittedName>
</protein>
<name>A0AAW2Z424_9EUKA</name>
<evidence type="ECO:0000313" key="1">
    <source>
        <dbReference type="EMBL" id="KAL0484003.1"/>
    </source>
</evidence>
<keyword evidence="2" id="KW-1185">Reference proteome</keyword>
<organism evidence="1 2">
    <name type="scientific">Acrasis kona</name>
    <dbReference type="NCBI Taxonomy" id="1008807"/>
    <lineage>
        <taxon>Eukaryota</taxon>
        <taxon>Discoba</taxon>
        <taxon>Heterolobosea</taxon>
        <taxon>Tetramitia</taxon>
        <taxon>Eutetramitia</taxon>
        <taxon>Acrasidae</taxon>
        <taxon>Acrasis</taxon>
    </lineage>
</organism>
<evidence type="ECO:0000313" key="2">
    <source>
        <dbReference type="Proteomes" id="UP001431209"/>
    </source>
</evidence>
<gene>
    <name evidence="1" type="ORF">AKO1_004627</name>
</gene>
<sequence>MSQEDIFLKMVDVKSKACDHVYEAFSKTYEKNPRNKKYQPMANFFVACLSHSLDSSSTISKESPPQSVLNKAIEDTDSYVSKVDPVVMQKVQNLYEKNTQPFEEILSTVNIINETPTREILPELSNLSRSSQLDFFEHDSKDEFQIKYDEAKAICEKQLNGGEQDYIKLKLCMAAENCPNSYRRCHDKPSSNFMTCLGTDRKYRLYEERLKLYKSG</sequence>